<dbReference type="CDD" id="cd03214">
    <property type="entry name" value="ABC_Iron-Siderophores_B12_Hemin"/>
    <property type="match status" value="1"/>
</dbReference>
<reference evidence="6 7" key="1">
    <citation type="submission" date="2019-08" db="EMBL/GenBank/DDBJ databases">
        <title>In-depth cultivation of the pig gut microbiome towards novel bacterial diversity and tailored functional studies.</title>
        <authorList>
            <person name="Wylensek D."/>
            <person name="Hitch T.C.A."/>
            <person name="Clavel T."/>
        </authorList>
    </citation>
    <scope>NUCLEOTIDE SEQUENCE [LARGE SCALE GENOMIC DNA]</scope>
    <source>
        <strain evidence="6 7">Med78-601-WT-4W-RMD-3</strain>
    </source>
</reference>
<evidence type="ECO:0000259" key="5">
    <source>
        <dbReference type="PROSITE" id="PS50893"/>
    </source>
</evidence>
<dbReference type="PROSITE" id="PS00211">
    <property type="entry name" value="ABC_TRANSPORTER_1"/>
    <property type="match status" value="1"/>
</dbReference>
<dbReference type="InterPro" id="IPR003439">
    <property type="entry name" value="ABC_transporter-like_ATP-bd"/>
</dbReference>
<evidence type="ECO:0000256" key="3">
    <source>
        <dbReference type="ARBA" id="ARBA00022840"/>
    </source>
</evidence>
<protein>
    <submittedName>
        <fullName evidence="6">Heme ABC transporter ATP-binding protein</fullName>
    </submittedName>
</protein>
<dbReference type="AlphaFoldDB" id="A0A844FDY2"/>
<dbReference type="RefSeq" id="WP_154481413.1">
    <property type="nucleotide sequence ID" value="NZ_VULR01000001.1"/>
</dbReference>
<dbReference type="PANTHER" id="PTHR42794">
    <property type="entry name" value="HEMIN IMPORT ATP-BINDING PROTEIN HMUV"/>
    <property type="match status" value="1"/>
</dbReference>
<dbReference type="GO" id="GO:0005524">
    <property type="term" value="F:ATP binding"/>
    <property type="evidence" value="ECO:0007669"/>
    <property type="project" value="UniProtKB-KW"/>
</dbReference>
<keyword evidence="3 6" id="KW-0067">ATP-binding</keyword>
<organism evidence="6 7">
    <name type="scientific">Anaerosalibacter bizertensis</name>
    <dbReference type="NCBI Taxonomy" id="932217"/>
    <lineage>
        <taxon>Bacteria</taxon>
        <taxon>Bacillati</taxon>
        <taxon>Bacillota</taxon>
        <taxon>Tissierellia</taxon>
        <taxon>Tissierellales</taxon>
        <taxon>Sporanaerobacteraceae</taxon>
        <taxon>Anaerosalibacter</taxon>
    </lineage>
</organism>
<dbReference type="OrthoDB" id="9787851at2"/>
<dbReference type="InterPro" id="IPR017871">
    <property type="entry name" value="ABC_transporter-like_CS"/>
</dbReference>
<dbReference type="InterPro" id="IPR003593">
    <property type="entry name" value="AAA+_ATPase"/>
</dbReference>
<dbReference type="GO" id="GO:0016887">
    <property type="term" value="F:ATP hydrolysis activity"/>
    <property type="evidence" value="ECO:0007669"/>
    <property type="project" value="InterPro"/>
</dbReference>
<evidence type="ECO:0000313" key="6">
    <source>
        <dbReference type="EMBL" id="MSS42194.1"/>
    </source>
</evidence>
<dbReference type="InterPro" id="IPR027417">
    <property type="entry name" value="P-loop_NTPase"/>
</dbReference>
<dbReference type="Pfam" id="PF00005">
    <property type="entry name" value="ABC_tran"/>
    <property type="match status" value="1"/>
</dbReference>
<feature type="domain" description="ABC transporter" evidence="5">
    <location>
        <begin position="5"/>
        <end position="241"/>
    </location>
</feature>
<dbReference type="PROSITE" id="PS50893">
    <property type="entry name" value="ABC_TRANSPORTER_2"/>
    <property type="match status" value="1"/>
</dbReference>
<dbReference type="NCBIfam" id="NF010068">
    <property type="entry name" value="PRK13548.1"/>
    <property type="match status" value="1"/>
</dbReference>
<gene>
    <name evidence="6" type="ORF">FYJ27_00375</name>
</gene>
<sequence length="418" mass="47248">MNYALEVENLNFAYRKQLVLKDISFFIEKGQFISIIGPNGSGKSTLLKNLSNLYDPESGFIKVYGKDIKKYRTKELAKNISLVPQDTTISYDFTVFDIVMMGRFPYLDRFKKENEKDFKIVAEALKKTNTFHLRNRNINEISGGERQRVIIARALAQESEIIFLDEPTSHLDINHQIDLLNLLKQLNEEKGTTIILVIHDINLACRYSDKIILMDRGKIVSKGTPIEVITRKNIEKAYGLNVIVEENPYTDSLYIVPLSLNNSIDQNKKSNKKIHVIAGGGTSGEILSKLEEKGYDVSVGVVNVGDSDWQLAKKLSLDVVDERPFSAISEKSFKENMEAIGKSDVVILSSIPYGEGNLKNLEAAYNGLKMGKKVYLVNKYTKYDKFDYTEGEGLKILESMKKDGLIIINSIDQFTKEG</sequence>
<keyword evidence="1" id="KW-0813">Transport</keyword>
<evidence type="ECO:0000256" key="4">
    <source>
        <dbReference type="ARBA" id="ARBA00022967"/>
    </source>
</evidence>
<keyword evidence="2" id="KW-0547">Nucleotide-binding</keyword>
<dbReference type="EMBL" id="VULR01000001">
    <property type="protein sequence ID" value="MSS42194.1"/>
    <property type="molecule type" value="Genomic_DNA"/>
</dbReference>
<dbReference type="FunFam" id="3.40.50.300:FF:000134">
    <property type="entry name" value="Iron-enterobactin ABC transporter ATP-binding protein"/>
    <property type="match status" value="1"/>
</dbReference>
<name>A0A844FDY2_9FIRM</name>
<evidence type="ECO:0000256" key="2">
    <source>
        <dbReference type="ARBA" id="ARBA00022741"/>
    </source>
</evidence>
<dbReference type="SUPFAM" id="SSF52540">
    <property type="entry name" value="P-loop containing nucleoside triphosphate hydrolases"/>
    <property type="match status" value="1"/>
</dbReference>
<dbReference type="PANTHER" id="PTHR42794:SF1">
    <property type="entry name" value="HEMIN IMPORT ATP-BINDING PROTEIN HMUV"/>
    <property type="match status" value="1"/>
</dbReference>
<evidence type="ECO:0000256" key="1">
    <source>
        <dbReference type="ARBA" id="ARBA00022448"/>
    </source>
</evidence>
<accession>A0A844FDY2</accession>
<dbReference type="SMART" id="SM00382">
    <property type="entry name" value="AAA"/>
    <property type="match status" value="1"/>
</dbReference>
<comment type="caution">
    <text evidence="6">The sequence shown here is derived from an EMBL/GenBank/DDBJ whole genome shotgun (WGS) entry which is preliminary data.</text>
</comment>
<dbReference type="Gene3D" id="3.40.50.300">
    <property type="entry name" value="P-loop containing nucleotide triphosphate hydrolases"/>
    <property type="match status" value="1"/>
</dbReference>
<keyword evidence="4" id="KW-1278">Translocase</keyword>
<dbReference type="Proteomes" id="UP000462760">
    <property type="component" value="Unassembled WGS sequence"/>
</dbReference>
<proteinExistence type="predicted"/>
<evidence type="ECO:0000313" key="7">
    <source>
        <dbReference type="Proteomes" id="UP000462760"/>
    </source>
</evidence>